<dbReference type="AlphaFoldDB" id="A0A8G2DW48"/>
<dbReference type="EMBL" id="SEOO01000055">
    <property type="protein sequence ID" value="RYM06785.1"/>
    <property type="molecule type" value="Genomic_DNA"/>
</dbReference>
<evidence type="ECO:0000313" key="3">
    <source>
        <dbReference type="Proteomes" id="UP000291572"/>
    </source>
</evidence>
<dbReference type="InterPro" id="IPR003346">
    <property type="entry name" value="Transposase_20"/>
</dbReference>
<dbReference type="Proteomes" id="UP000291572">
    <property type="component" value="Unassembled WGS sequence"/>
</dbReference>
<dbReference type="OrthoDB" id="7459855at2"/>
<feature type="domain" description="Transposase IS116/IS110/IS902 C-terminal" evidence="1">
    <location>
        <begin position="254"/>
        <end position="331"/>
    </location>
</feature>
<name>A0A8G2DW48_9SPHN</name>
<dbReference type="NCBIfam" id="NF033542">
    <property type="entry name" value="transpos_IS110"/>
    <property type="match status" value="1"/>
</dbReference>
<dbReference type="GO" id="GO:0006313">
    <property type="term" value="P:DNA transposition"/>
    <property type="evidence" value="ECO:0007669"/>
    <property type="project" value="InterPro"/>
</dbReference>
<dbReference type="PANTHER" id="PTHR33055:SF3">
    <property type="entry name" value="PUTATIVE TRANSPOSASE FOR IS117-RELATED"/>
    <property type="match status" value="1"/>
</dbReference>
<dbReference type="Pfam" id="PF02371">
    <property type="entry name" value="Transposase_20"/>
    <property type="match status" value="1"/>
</dbReference>
<accession>A0A8G2DW48</accession>
<gene>
    <name evidence="2" type="ORF">EWH12_19890</name>
</gene>
<organism evidence="2 3">
    <name type="scientific">Sphingobium cupriresistens</name>
    <dbReference type="NCBI Taxonomy" id="1132417"/>
    <lineage>
        <taxon>Bacteria</taxon>
        <taxon>Pseudomonadati</taxon>
        <taxon>Pseudomonadota</taxon>
        <taxon>Alphaproteobacteria</taxon>
        <taxon>Sphingomonadales</taxon>
        <taxon>Sphingomonadaceae</taxon>
        <taxon>Sphingobium</taxon>
    </lineage>
</organism>
<sequence length="382" mass="43278">MEVTNEAITARIYVALELSKSRWVVAIRLPGTGTTSLYQVPGGDLDGLMTLLHRARSIAEQRGSDELEICSCYEAGYDGFWLHRALEARGVRNTVLDSASIKISRRRKHVKTDRTDARGMLGVLMALYRGEDDVCAVVRVPSEEEEDRKRITRSRESLLHERIRRTNRIRSLLHLQGVRSINPNRDGWEHQLKDLETGDGRSFPKGLLREIRREAILLTTAKRLLAQINREIQAISQRKTRRRTGRGANPVAVRLCAIRGIGPQTAAVFASEVFYRSFRNRREIASYVGLSPTPYASGSVSRDQGISKAGNRRARRDAIELAWLWLRHQPGSALSEWYHRRVADGVGRVRRIAIAALARRLMIALWHYLEHGVIPEGAVVRT</sequence>
<protein>
    <submittedName>
        <fullName evidence="2">IS110 family transposase</fullName>
    </submittedName>
</protein>
<dbReference type="InterPro" id="IPR047650">
    <property type="entry name" value="Transpos_IS110"/>
</dbReference>
<dbReference type="GO" id="GO:0004803">
    <property type="term" value="F:transposase activity"/>
    <property type="evidence" value="ECO:0007669"/>
    <property type="project" value="InterPro"/>
</dbReference>
<dbReference type="PANTHER" id="PTHR33055">
    <property type="entry name" value="TRANSPOSASE FOR INSERTION SEQUENCE ELEMENT IS1111A"/>
    <property type="match status" value="1"/>
</dbReference>
<evidence type="ECO:0000313" key="2">
    <source>
        <dbReference type="EMBL" id="RYM06785.1"/>
    </source>
</evidence>
<proteinExistence type="predicted"/>
<reference evidence="2 3" key="1">
    <citation type="submission" date="2019-02" db="EMBL/GenBank/DDBJ databases">
        <authorList>
            <person name="Feng G."/>
        </authorList>
    </citation>
    <scope>NUCLEOTIDE SEQUENCE [LARGE SCALE GENOMIC DNA]</scope>
    <source>
        <strain evidence="2 3">CCTCC AB 2011146</strain>
    </source>
</reference>
<dbReference type="RefSeq" id="WP_129927590.1">
    <property type="nucleotide sequence ID" value="NZ_SEOO01000055.1"/>
</dbReference>
<evidence type="ECO:0000259" key="1">
    <source>
        <dbReference type="Pfam" id="PF02371"/>
    </source>
</evidence>
<dbReference type="GO" id="GO:0003677">
    <property type="term" value="F:DNA binding"/>
    <property type="evidence" value="ECO:0007669"/>
    <property type="project" value="InterPro"/>
</dbReference>
<comment type="caution">
    <text evidence="2">The sequence shown here is derived from an EMBL/GenBank/DDBJ whole genome shotgun (WGS) entry which is preliminary data.</text>
</comment>